<dbReference type="Proteomes" id="UP000438429">
    <property type="component" value="Unassembled WGS sequence"/>
</dbReference>
<accession>A0A6A4RX34</accession>
<evidence type="ECO:0000313" key="1">
    <source>
        <dbReference type="EMBL" id="KAF0026673.1"/>
    </source>
</evidence>
<dbReference type="EMBL" id="VEVO01000019">
    <property type="protein sequence ID" value="KAF0026673.1"/>
    <property type="molecule type" value="Genomic_DNA"/>
</dbReference>
<evidence type="ECO:0000313" key="2">
    <source>
        <dbReference type="Proteomes" id="UP000438429"/>
    </source>
</evidence>
<organism evidence="1 2">
    <name type="scientific">Scophthalmus maximus</name>
    <name type="common">Turbot</name>
    <name type="synonym">Psetta maxima</name>
    <dbReference type="NCBI Taxonomy" id="52904"/>
    <lineage>
        <taxon>Eukaryota</taxon>
        <taxon>Metazoa</taxon>
        <taxon>Chordata</taxon>
        <taxon>Craniata</taxon>
        <taxon>Vertebrata</taxon>
        <taxon>Euteleostomi</taxon>
        <taxon>Actinopterygii</taxon>
        <taxon>Neopterygii</taxon>
        <taxon>Teleostei</taxon>
        <taxon>Neoteleostei</taxon>
        <taxon>Acanthomorphata</taxon>
        <taxon>Carangaria</taxon>
        <taxon>Pleuronectiformes</taxon>
        <taxon>Pleuronectoidei</taxon>
        <taxon>Scophthalmidae</taxon>
        <taxon>Scophthalmus</taxon>
    </lineage>
</organism>
<sequence length="158" mass="18200">MFQKAHRSALVNLNVWSLVHKGKDAEEVIRTHFRSSAVRRVARTSVELSVPSVTVFKSYRAVQNTSTQQHFNSQINSTKSRRRFIARKHPVRRVCSPAIERSVKCPKAVHQIKKQRGGEEEEEEEKQHQIGISPVYQKRCEAHDLSEQITRRLVACST</sequence>
<reference evidence="1 2" key="1">
    <citation type="submission" date="2019-06" db="EMBL/GenBank/DDBJ databases">
        <title>Draft genomes of female and male turbot (Scophthalmus maximus).</title>
        <authorList>
            <person name="Xu H."/>
            <person name="Xu X.-W."/>
            <person name="Shao C."/>
            <person name="Chen S."/>
        </authorList>
    </citation>
    <scope>NUCLEOTIDE SEQUENCE [LARGE SCALE GENOMIC DNA]</scope>
    <source>
        <strain evidence="1">Ysfricsl-2016a</strain>
        <tissue evidence="1">Blood</tissue>
    </source>
</reference>
<name>A0A6A4RX34_SCOMX</name>
<gene>
    <name evidence="1" type="ORF">F2P81_021410</name>
</gene>
<comment type="caution">
    <text evidence="1">The sequence shown here is derived from an EMBL/GenBank/DDBJ whole genome shotgun (WGS) entry which is preliminary data.</text>
</comment>
<protein>
    <submittedName>
        <fullName evidence="1">Uncharacterized protein</fullName>
    </submittedName>
</protein>
<proteinExistence type="predicted"/>
<dbReference type="AlphaFoldDB" id="A0A6A4RX34"/>